<dbReference type="KEGG" id="mhev:MHEL_44720"/>
<proteinExistence type="predicted"/>
<accession>A0A7I7TCP6</accession>
<gene>
    <name evidence="2" type="ORF">MHEL_44720</name>
</gene>
<feature type="region of interest" description="Disordered" evidence="1">
    <location>
        <begin position="79"/>
        <end position="101"/>
    </location>
</feature>
<organism evidence="2 3">
    <name type="scientific">Mycolicibacterium helvum</name>
    <dbReference type="NCBI Taxonomy" id="1534349"/>
    <lineage>
        <taxon>Bacteria</taxon>
        <taxon>Bacillati</taxon>
        <taxon>Actinomycetota</taxon>
        <taxon>Actinomycetes</taxon>
        <taxon>Mycobacteriales</taxon>
        <taxon>Mycobacteriaceae</taxon>
        <taxon>Mycolicibacterium</taxon>
    </lineage>
</organism>
<protein>
    <submittedName>
        <fullName evidence="2">Uncharacterized protein</fullName>
    </submittedName>
</protein>
<keyword evidence="3" id="KW-1185">Reference proteome</keyword>
<dbReference type="Proteomes" id="UP000467148">
    <property type="component" value="Chromosome"/>
</dbReference>
<name>A0A7I7TCP6_9MYCO</name>
<dbReference type="AlphaFoldDB" id="A0A7I7TCP6"/>
<evidence type="ECO:0000313" key="3">
    <source>
        <dbReference type="Proteomes" id="UP000467148"/>
    </source>
</evidence>
<evidence type="ECO:0000313" key="2">
    <source>
        <dbReference type="EMBL" id="BBY66229.1"/>
    </source>
</evidence>
<reference evidence="2 3" key="1">
    <citation type="journal article" date="2019" name="Emerg. Microbes Infect.">
        <title>Comprehensive subspecies identification of 175 nontuberculous mycobacteria species based on 7547 genomic profiles.</title>
        <authorList>
            <person name="Matsumoto Y."/>
            <person name="Kinjo T."/>
            <person name="Motooka D."/>
            <person name="Nabeya D."/>
            <person name="Jung N."/>
            <person name="Uechi K."/>
            <person name="Horii T."/>
            <person name="Iida T."/>
            <person name="Fujita J."/>
            <person name="Nakamura S."/>
        </authorList>
    </citation>
    <scope>NUCLEOTIDE SEQUENCE [LARGE SCALE GENOMIC DNA]</scope>
    <source>
        <strain evidence="2 3">JCM 30396</strain>
    </source>
</reference>
<dbReference type="EMBL" id="AP022596">
    <property type="protein sequence ID" value="BBY66229.1"/>
    <property type="molecule type" value="Genomic_DNA"/>
</dbReference>
<evidence type="ECO:0000256" key="1">
    <source>
        <dbReference type="SAM" id="MobiDB-lite"/>
    </source>
</evidence>
<sequence length="101" mass="10922">MQPRTPTREVTGLVNGYGAFTVPVPHRHHSEEIDGQLSLPAPDTCPHRSFGTAMRSLGSRSLALDHGIVYRHRATAKNHPWLAQSRLGSGSADPGDQPAFS</sequence>